<dbReference type="Gene3D" id="3.40.50.980">
    <property type="match status" value="2"/>
</dbReference>
<dbReference type="InterPro" id="IPR029058">
    <property type="entry name" value="AB_hydrolase_fold"/>
</dbReference>
<evidence type="ECO:0000259" key="4">
    <source>
        <dbReference type="PROSITE" id="PS50075"/>
    </source>
</evidence>
<evidence type="ECO:0000313" key="5">
    <source>
        <dbReference type="EMBL" id="SFP60672.1"/>
    </source>
</evidence>
<dbReference type="FunFam" id="1.10.1200.10:FF:000016">
    <property type="entry name" value="Non-ribosomal peptide synthase"/>
    <property type="match status" value="1"/>
</dbReference>
<dbReference type="SMART" id="SM00823">
    <property type="entry name" value="PKS_PP"/>
    <property type="match status" value="1"/>
</dbReference>
<dbReference type="InterPro" id="IPR036736">
    <property type="entry name" value="ACP-like_sf"/>
</dbReference>
<dbReference type="Pfam" id="PF13193">
    <property type="entry name" value="AMP-binding_C"/>
    <property type="match status" value="1"/>
</dbReference>
<evidence type="ECO:0000256" key="1">
    <source>
        <dbReference type="ARBA" id="ARBA00001957"/>
    </source>
</evidence>
<accession>A0A1I5RQ50</accession>
<dbReference type="GO" id="GO:0043041">
    <property type="term" value="P:amino acid activation for nonribosomal peptide biosynthetic process"/>
    <property type="evidence" value="ECO:0007669"/>
    <property type="project" value="TreeGrafter"/>
</dbReference>
<dbReference type="GO" id="GO:0005737">
    <property type="term" value="C:cytoplasm"/>
    <property type="evidence" value="ECO:0007669"/>
    <property type="project" value="TreeGrafter"/>
</dbReference>
<dbReference type="GO" id="GO:0031177">
    <property type="term" value="F:phosphopantetheine binding"/>
    <property type="evidence" value="ECO:0007669"/>
    <property type="project" value="InterPro"/>
</dbReference>
<evidence type="ECO:0000256" key="3">
    <source>
        <dbReference type="ARBA" id="ARBA00022553"/>
    </source>
</evidence>
<sequence length="607" mass="64326">MTMQPERGADVPLPDLCVHELFARHAAAAPEAAAVWYGEERLGYGELDQRANRFAHLLRARGIGPETPVVLCLERGTTLLVAMLGILKAGGYYVPLDPGYPPERLAFMLGDSGAAVAVTERALADRVQAAPTVVLADEADLGGWPDTPPDADVVPDNLIYQMYTSGSTGLPKGVQVTHRGVVRLVHGSGFADFGAGEVFLLLTSLCFDVSTFELWGALATGAALAVLPPGVPAAASIEAAVRRFGVTTVWLSSGLFGHVVDDRVTALAGVRHVIAGGDVVPPVQARRVIEELGAEMSNGYGPTECTTFACVHRGMTVADTAGPIPIGKPIANTHAFVTGADGVPVEPGERGELLLGGPGLARGYFRRPALTAERFVPDPAGGGGRLYRTGDEVALRPDGTFAFFGRLDQQVKIRGFRVEPGEVEAALTAHPLVRSAVVVPCERDGGDRVLAAHVVASRPAAAELREFLLVRLPAHLVPSLWSWPDELPITPNGKVDRAALPEPEEARPAGEFVAPRTPVEEAVAEVWRELLDLERVGVHDDFFADLGGHSLLATRVVALLGERFPVELPVSTVFEASTVELLAAEVHRAVTEYVAALSDVDVQRALS</sequence>
<dbReference type="Pfam" id="PF00550">
    <property type="entry name" value="PP-binding"/>
    <property type="match status" value="1"/>
</dbReference>
<organism evidence="5 6">
    <name type="scientific">Amycolatopsis rubida</name>
    <dbReference type="NCBI Taxonomy" id="112413"/>
    <lineage>
        <taxon>Bacteria</taxon>
        <taxon>Bacillati</taxon>
        <taxon>Actinomycetota</taxon>
        <taxon>Actinomycetes</taxon>
        <taxon>Pseudonocardiales</taxon>
        <taxon>Pseudonocardiaceae</taxon>
        <taxon>Amycolatopsis</taxon>
    </lineage>
</organism>
<dbReference type="GO" id="GO:0044550">
    <property type="term" value="P:secondary metabolite biosynthetic process"/>
    <property type="evidence" value="ECO:0007669"/>
    <property type="project" value="TreeGrafter"/>
</dbReference>
<dbReference type="InterPro" id="IPR045851">
    <property type="entry name" value="AMP-bd_C_sf"/>
</dbReference>
<proteinExistence type="predicted"/>
<dbReference type="FunFam" id="3.40.50.980:FF:000001">
    <property type="entry name" value="Non-ribosomal peptide synthetase"/>
    <property type="match status" value="1"/>
</dbReference>
<reference evidence="5 6" key="1">
    <citation type="submission" date="2016-10" db="EMBL/GenBank/DDBJ databases">
        <authorList>
            <person name="de Groot N.N."/>
        </authorList>
    </citation>
    <scope>NUCLEOTIDE SEQUENCE [LARGE SCALE GENOMIC DNA]</scope>
    <source>
        <strain evidence="5 6">DSM 44637</strain>
    </source>
</reference>
<name>A0A1I5RQ50_9PSEU</name>
<dbReference type="PROSITE" id="PS50075">
    <property type="entry name" value="CARRIER"/>
    <property type="match status" value="1"/>
</dbReference>
<dbReference type="InterPro" id="IPR006162">
    <property type="entry name" value="Ppantetheine_attach_site"/>
</dbReference>
<dbReference type="AlphaFoldDB" id="A0A1I5RQ50"/>
<dbReference type="Gene3D" id="3.30.300.30">
    <property type="match status" value="1"/>
</dbReference>
<evidence type="ECO:0000256" key="2">
    <source>
        <dbReference type="ARBA" id="ARBA00022450"/>
    </source>
</evidence>
<dbReference type="Pfam" id="PF00501">
    <property type="entry name" value="AMP-binding"/>
    <property type="match status" value="1"/>
</dbReference>
<dbReference type="PROSITE" id="PS00012">
    <property type="entry name" value="PHOSPHOPANTETHEINE"/>
    <property type="match status" value="1"/>
</dbReference>
<dbReference type="SUPFAM" id="SSF56801">
    <property type="entry name" value="Acetyl-CoA synthetase-like"/>
    <property type="match status" value="1"/>
</dbReference>
<dbReference type="NCBIfam" id="TIGR01733">
    <property type="entry name" value="AA-adenyl-dom"/>
    <property type="match status" value="1"/>
</dbReference>
<dbReference type="Gene3D" id="2.30.38.10">
    <property type="entry name" value="Luciferase, Domain 3"/>
    <property type="match status" value="1"/>
</dbReference>
<dbReference type="InterPro" id="IPR010071">
    <property type="entry name" value="AA_adenyl_dom"/>
</dbReference>
<dbReference type="SUPFAM" id="SSF47336">
    <property type="entry name" value="ACP-like"/>
    <property type="match status" value="1"/>
</dbReference>
<dbReference type="EMBL" id="FOWC01000006">
    <property type="protein sequence ID" value="SFP60672.1"/>
    <property type="molecule type" value="Genomic_DNA"/>
</dbReference>
<feature type="domain" description="Carrier" evidence="4">
    <location>
        <begin position="514"/>
        <end position="590"/>
    </location>
</feature>
<dbReference type="Gene3D" id="3.40.50.1820">
    <property type="entry name" value="alpha/beta hydrolase"/>
    <property type="match status" value="1"/>
</dbReference>
<dbReference type="Proteomes" id="UP000199137">
    <property type="component" value="Unassembled WGS sequence"/>
</dbReference>
<evidence type="ECO:0000313" key="6">
    <source>
        <dbReference type="Proteomes" id="UP000199137"/>
    </source>
</evidence>
<comment type="cofactor">
    <cofactor evidence="1">
        <name>pantetheine 4'-phosphate</name>
        <dbReference type="ChEBI" id="CHEBI:47942"/>
    </cofactor>
</comment>
<keyword evidence="3" id="KW-0597">Phosphoprotein</keyword>
<dbReference type="InterPro" id="IPR000873">
    <property type="entry name" value="AMP-dep_synth/lig_dom"/>
</dbReference>
<dbReference type="STRING" id="112413.SAMN05421854_10630"/>
<dbReference type="RefSeq" id="WP_093574531.1">
    <property type="nucleotide sequence ID" value="NZ_FOWC01000006.1"/>
</dbReference>
<dbReference type="InterPro" id="IPR025110">
    <property type="entry name" value="AMP-bd_C"/>
</dbReference>
<dbReference type="InterPro" id="IPR020806">
    <property type="entry name" value="PKS_PP-bd"/>
</dbReference>
<dbReference type="CDD" id="cd12117">
    <property type="entry name" value="A_NRPS_Srf_like"/>
    <property type="match status" value="1"/>
</dbReference>
<gene>
    <name evidence="5" type="ORF">SAMN05421854_10630</name>
</gene>
<keyword evidence="2" id="KW-0596">Phosphopantetheine</keyword>
<dbReference type="PANTHER" id="PTHR45527:SF1">
    <property type="entry name" value="FATTY ACID SYNTHASE"/>
    <property type="match status" value="1"/>
</dbReference>
<dbReference type="GO" id="GO:0072330">
    <property type="term" value="P:monocarboxylic acid biosynthetic process"/>
    <property type="evidence" value="ECO:0007669"/>
    <property type="project" value="UniProtKB-ARBA"/>
</dbReference>
<dbReference type="OrthoDB" id="3243414at2"/>
<protein>
    <submittedName>
        <fullName evidence="5">Amino acid adenylation domain-containing protein</fullName>
    </submittedName>
</protein>
<dbReference type="PANTHER" id="PTHR45527">
    <property type="entry name" value="NONRIBOSOMAL PEPTIDE SYNTHETASE"/>
    <property type="match status" value="1"/>
</dbReference>
<dbReference type="InterPro" id="IPR009081">
    <property type="entry name" value="PP-bd_ACP"/>
</dbReference>